<reference evidence="1 2" key="1">
    <citation type="submission" date="2017-08" db="EMBL/GenBank/DDBJ databases">
        <title>Complete genome sequence of Mucilaginibacter sp. strain BJC16-A31.</title>
        <authorList>
            <consortium name="Henan University of Science and Technology"/>
            <person name="You X."/>
        </authorList>
    </citation>
    <scope>NUCLEOTIDE SEQUENCE [LARGE SCALE GENOMIC DNA]</scope>
    <source>
        <strain evidence="1 2">BJC16-A31</strain>
    </source>
</reference>
<name>A0A223NRE3_9SPHI</name>
<dbReference type="AlphaFoldDB" id="A0A223NRE3"/>
<proteinExistence type="predicted"/>
<dbReference type="OrthoDB" id="1437222at2"/>
<dbReference type="RefSeq" id="WP_094568894.1">
    <property type="nucleotide sequence ID" value="NZ_CP022743.1"/>
</dbReference>
<dbReference type="EMBL" id="CP022743">
    <property type="protein sequence ID" value="ASU32274.1"/>
    <property type="molecule type" value="Genomic_DNA"/>
</dbReference>
<organism evidence="1 2">
    <name type="scientific">Mucilaginibacter xinganensis</name>
    <dbReference type="NCBI Taxonomy" id="1234841"/>
    <lineage>
        <taxon>Bacteria</taxon>
        <taxon>Pseudomonadati</taxon>
        <taxon>Bacteroidota</taxon>
        <taxon>Sphingobacteriia</taxon>
        <taxon>Sphingobacteriales</taxon>
        <taxon>Sphingobacteriaceae</taxon>
        <taxon>Mucilaginibacter</taxon>
    </lineage>
</organism>
<accession>A0A223NRE3</accession>
<protein>
    <submittedName>
        <fullName evidence="1">Uncharacterized protein</fullName>
    </submittedName>
</protein>
<sequence>MVFFDLFRKTEKEEEKSYLTTDEGVEMIESTGDNFEFLIKGDIDIPNEKFDKIMVPISLICRKVEKDNWIYYQIGNDEFSYSFEPPGIQMTFNKEITFNKAKQIADEVLNNIRSTGQEAELVILSSGNIYKF</sequence>
<evidence type="ECO:0000313" key="2">
    <source>
        <dbReference type="Proteomes" id="UP000215002"/>
    </source>
</evidence>
<evidence type="ECO:0000313" key="1">
    <source>
        <dbReference type="EMBL" id="ASU32274.1"/>
    </source>
</evidence>
<gene>
    <name evidence="1" type="ORF">MuYL_0371</name>
</gene>
<keyword evidence="2" id="KW-1185">Reference proteome</keyword>
<dbReference type="KEGG" id="muc:MuYL_0371"/>
<dbReference type="Proteomes" id="UP000215002">
    <property type="component" value="Chromosome"/>
</dbReference>